<feature type="transmembrane region" description="Helical" evidence="9">
    <location>
        <begin position="58"/>
        <end position="79"/>
    </location>
</feature>
<accession>A0ABM1BSY6</accession>
<dbReference type="PANTHER" id="PTHR10962">
    <property type="entry name" value="INTEGRAL TRANSMEMBRANE PROTEIN 2"/>
    <property type="match status" value="1"/>
</dbReference>
<dbReference type="Pfam" id="PF04089">
    <property type="entry name" value="BRICHOS"/>
    <property type="match status" value="1"/>
</dbReference>
<keyword evidence="6 9" id="KW-0472">Membrane</keyword>
<name>A0ABM1BSY6_LIMPO</name>
<sequence length="310" mass="36376">MTIITQGVTEKKISQEKELLVTKEVSEVENGQVEQRNPRTRTVRFQNHTIRINSASSLCIFVTVLLVLTFIILGGVYSYRQLTQYKFHQFRGWCSVPYNAYALDQKQAVSSNYRNYKEKNYSSPPSNMVQVTKNLYAYRNFFREAFEIDIEYEEYEEIEVPDFSHGRHGRFIHDFVVNKTGIVDVERRRCFVMPLNRKLIYPPRSLVDLMLKLETGYYDVNTEVVRETMYVITPPVSDKKKLGYHIARVCSTFPIYRLERMTVPQINTHWPHRVYKRNAEEKNTFVEFAGPNISEIKIVNIHHAVGAPVE</sequence>
<evidence type="ECO:0000256" key="1">
    <source>
        <dbReference type="ARBA" id="ARBA00004606"/>
    </source>
</evidence>
<feature type="domain" description="BRICHOS" evidence="10">
    <location>
        <begin position="163"/>
        <end position="258"/>
    </location>
</feature>
<evidence type="ECO:0000256" key="3">
    <source>
        <dbReference type="ARBA" id="ARBA00022692"/>
    </source>
</evidence>
<evidence type="ECO:0000256" key="8">
    <source>
        <dbReference type="ARBA" id="ARBA00023180"/>
    </source>
</evidence>
<dbReference type="PANTHER" id="PTHR10962:SF1">
    <property type="entry name" value="INTEGRAL MEMBRANE PROTEIN 2"/>
    <property type="match status" value="1"/>
</dbReference>
<comment type="subcellular location">
    <subcellularLocation>
        <location evidence="1 9">Membrane</location>
        <topology evidence="1 9">Single-pass type II membrane protein</topology>
    </subcellularLocation>
</comment>
<evidence type="ECO:0000256" key="2">
    <source>
        <dbReference type="ARBA" id="ARBA00006794"/>
    </source>
</evidence>
<keyword evidence="3 9" id="KW-0812">Transmembrane</keyword>
<dbReference type="InterPro" id="IPR007084">
    <property type="entry name" value="BRICHOS_dom"/>
</dbReference>
<keyword evidence="7" id="KW-1015">Disulfide bond</keyword>
<gene>
    <name evidence="12" type="primary">LOC106471976</name>
</gene>
<evidence type="ECO:0000313" key="12">
    <source>
        <dbReference type="RefSeq" id="XP_013788057.1"/>
    </source>
</evidence>
<dbReference type="SMART" id="SM01039">
    <property type="entry name" value="BRICHOS"/>
    <property type="match status" value="1"/>
</dbReference>
<evidence type="ECO:0000313" key="11">
    <source>
        <dbReference type="Proteomes" id="UP000694941"/>
    </source>
</evidence>
<protein>
    <recommendedName>
        <fullName evidence="9">Integral membrane protein 2</fullName>
    </recommendedName>
</protein>
<evidence type="ECO:0000256" key="4">
    <source>
        <dbReference type="ARBA" id="ARBA00022968"/>
    </source>
</evidence>
<dbReference type="RefSeq" id="XP_013788057.1">
    <property type="nucleotide sequence ID" value="XM_013932603.2"/>
</dbReference>
<evidence type="ECO:0000256" key="5">
    <source>
        <dbReference type="ARBA" id="ARBA00022989"/>
    </source>
</evidence>
<evidence type="ECO:0000256" key="6">
    <source>
        <dbReference type="ARBA" id="ARBA00023136"/>
    </source>
</evidence>
<dbReference type="Proteomes" id="UP000694941">
    <property type="component" value="Unplaced"/>
</dbReference>
<evidence type="ECO:0000256" key="7">
    <source>
        <dbReference type="ARBA" id="ARBA00023157"/>
    </source>
</evidence>
<keyword evidence="9" id="KW-1003">Cell membrane</keyword>
<dbReference type="PROSITE" id="PS50869">
    <property type="entry name" value="BRICHOS"/>
    <property type="match status" value="1"/>
</dbReference>
<proteinExistence type="inferred from homology"/>
<evidence type="ECO:0000259" key="10">
    <source>
        <dbReference type="PROSITE" id="PS50869"/>
    </source>
</evidence>
<dbReference type="InterPro" id="IPR040145">
    <property type="entry name" value="ITM2"/>
</dbReference>
<keyword evidence="4 9" id="KW-0735">Signal-anchor</keyword>
<keyword evidence="11" id="KW-1185">Reference proteome</keyword>
<comment type="similarity">
    <text evidence="2 9">Belongs to the ITM2 family.</text>
</comment>
<keyword evidence="5 9" id="KW-1133">Transmembrane helix</keyword>
<reference evidence="12" key="1">
    <citation type="submission" date="2025-08" db="UniProtKB">
        <authorList>
            <consortium name="RefSeq"/>
        </authorList>
    </citation>
    <scope>IDENTIFICATION</scope>
    <source>
        <tissue evidence="12">Muscle</tissue>
    </source>
</reference>
<dbReference type="GeneID" id="106471976"/>
<evidence type="ECO:0000256" key="9">
    <source>
        <dbReference type="RuleBase" id="RU367061"/>
    </source>
</evidence>
<keyword evidence="8" id="KW-0325">Glycoprotein</keyword>
<organism evidence="11 12">
    <name type="scientific">Limulus polyphemus</name>
    <name type="common">Atlantic horseshoe crab</name>
    <dbReference type="NCBI Taxonomy" id="6850"/>
    <lineage>
        <taxon>Eukaryota</taxon>
        <taxon>Metazoa</taxon>
        <taxon>Ecdysozoa</taxon>
        <taxon>Arthropoda</taxon>
        <taxon>Chelicerata</taxon>
        <taxon>Merostomata</taxon>
        <taxon>Xiphosura</taxon>
        <taxon>Limulidae</taxon>
        <taxon>Limulus</taxon>
    </lineage>
</organism>